<dbReference type="Gene3D" id="3.40.30.10">
    <property type="entry name" value="Glutaredoxin"/>
    <property type="match status" value="1"/>
</dbReference>
<protein>
    <submittedName>
        <fullName evidence="2">Redoxin domain-containing protein</fullName>
    </submittedName>
</protein>
<keyword evidence="3" id="KW-1185">Reference proteome</keyword>
<sequence>MSIQFFVPSGVQGSPMRIPQSFRRRVKWLPQIGDVFPEFHVNSTVGHLKFHDWAEGSWVLLLSHPAAHTAVCTTELGSIAVNWPEFQALGVKVLGLLTCWSDPEPSTALGESLRTTIRVTGWLCPPFSSA</sequence>
<dbReference type="GO" id="GO:0016491">
    <property type="term" value="F:oxidoreductase activity"/>
    <property type="evidence" value="ECO:0007669"/>
    <property type="project" value="InterPro"/>
</dbReference>
<proteinExistence type="predicted"/>
<evidence type="ECO:0000313" key="3">
    <source>
        <dbReference type="Proteomes" id="UP000467322"/>
    </source>
</evidence>
<comment type="caution">
    <text evidence="2">The sequence shown here is derived from an EMBL/GenBank/DDBJ whole genome shotgun (WGS) entry which is preliminary data.</text>
</comment>
<accession>A0A845M7L7</accession>
<dbReference type="AlphaFoldDB" id="A0A845M7L7"/>
<dbReference type="GO" id="GO:0016209">
    <property type="term" value="F:antioxidant activity"/>
    <property type="evidence" value="ECO:0007669"/>
    <property type="project" value="InterPro"/>
</dbReference>
<dbReference type="EMBL" id="WTUX01000009">
    <property type="protein sequence ID" value="MZR12201.1"/>
    <property type="molecule type" value="Genomic_DNA"/>
</dbReference>
<gene>
    <name evidence="2" type="ORF">GQE99_04125</name>
</gene>
<reference evidence="2 3" key="1">
    <citation type="submission" date="2019-12" db="EMBL/GenBank/DDBJ databases">
        <title>Maritimibacter sp. nov. sp. isolated from sea sand.</title>
        <authorList>
            <person name="Kim J."/>
            <person name="Jeong S.E."/>
            <person name="Jung H.S."/>
            <person name="Jeon C.O."/>
        </authorList>
    </citation>
    <scope>NUCLEOTIDE SEQUENCE [LARGE SCALE GENOMIC DNA]</scope>
    <source>
        <strain evidence="2 3">DP07</strain>
    </source>
</reference>
<dbReference type="InterPro" id="IPR000866">
    <property type="entry name" value="AhpC/TSA"/>
</dbReference>
<dbReference type="InterPro" id="IPR036249">
    <property type="entry name" value="Thioredoxin-like_sf"/>
</dbReference>
<feature type="domain" description="Alkyl hydroperoxide reductase subunit C/ Thiol specific antioxidant" evidence="1">
    <location>
        <begin position="32"/>
        <end position="97"/>
    </location>
</feature>
<dbReference type="SUPFAM" id="SSF52833">
    <property type="entry name" value="Thioredoxin-like"/>
    <property type="match status" value="1"/>
</dbReference>
<organism evidence="2 3">
    <name type="scientific">Maritimibacter harenae</name>
    <dbReference type="NCBI Taxonomy" id="2606218"/>
    <lineage>
        <taxon>Bacteria</taxon>
        <taxon>Pseudomonadati</taxon>
        <taxon>Pseudomonadota</taxon>
        <taxon>Alphaproteobacteria</taxon>
        <taxon>Rhodobacterales</taxon>
        <taxon>Roseobacteraceae</taxon>
        <taxon>Maritimibacter</taxon>
    </lineage>
</organism>
<dbReference type="Pfam" id="PF00578">
    <property type="entry name" value="AhpC-TSA"/>
    <property type="match status" value="1"/>
</dbReference>
<name>A0A845M7L7_9RHOB</name>
<dbReference type="Proteomes" id="UP000467322">
    <property type="component" value="Unassembled WGS sequence"/>
</dbReference>
<evidence type="ECO:0000259" key="1">
    <source>
        <dbReference type="Pfam" id="PF00578"/>
    </source>
</evidence>
<evidence type="ECO:0000313" key="2">
    <source>
        <dbReference type="EMBL" id="MZR12201.1"/>
    </source>
</evidence>